<keyword evidence="1 3" id="KW-0489">Methyltransferase</keyword>
<accession>E7RNU3</accession>
<reference evidence="3" key="1">
    <citation type="submission" date="2011-01" db="EMBL/GenBank/DDBJ databases">
        <authorList>
            <person name="Muzny D."/>
            <person name="Qin X."/>
            <person name="Buhay C."/>
            <person name="Dugan-Rocha S."/>
            <person name="Ding Y."/>
            <person name="Chen G."/>
            <person name="Hawes A."/>
            <person name="Holder M."/>
            <person name="Jhangiani S."/>
            <person name="Johnson A."/>
            <person name="Khan Z."/>
            <person name="Li Z."/>
            <person name="Liu W."/>
            <person name="Liu X."/>
            <person name="Perez L."/>
            <person name="Shen H."/>
            <person name="Wang Q."/>
            <person name="Watt J."/>
            <person name="Xi L."/>
            <person name="Xin Y."/>
            <person name="Zhou J."/>
            <person name="Deng J."/>
            <person name="Jiang H."/>
            <person name="Liu Y."/>
            <person name="Qu J."/>
            <person name="Song X.-Z."/>
            <person name="Zhang L."/>
            <person name="Villasana D."/>
            <person name="Johnson A."/>
            <person name="Liu J."/>
            <person name="Liyanage D."/>
            <person name="Lorensuhewa L."/>
            <person name="Robinson T."/>
            <person name="Song A."/>
            <person name="Song B.-B."/>
            <person name="Dinh H."/>
            <person name="Thornton R."/>
            <person name="Coyle M."/>
            <person name="Francisco L."/>
            <person name="Jackson L."/>
            <person name="Javaid M."/>
            <person name="Korchina V."/>
            <person name="Kovar C."/>
            <person name="Mata R."/>
            <person name="Mathew T."/>
            <person name="Ngo R."/>
            <person name="Nguyen L."/>
            <person name="Nguyen N."/>
            <person name="Okwuonu G."/>
            <person name="Ongeri F."/>
            <person name="Pham C."/>
            <person name="Simmons D."/>
            <person name="Wilczek-Boney K."/>
            <person name="Hale W."/>
            <person name="Jakkamsetti A."/>
            <person name="Pham P."/>
            <person name="Ruth R."/>
            <person name="San Lucas F."/>
            <person name="Warren J."/>
            <person name="Zhang J."/>
            <person name="Zhao Z."/>
            <person name="Zhou C."/>
            <person name="Zhu D."/>
            <person name="Lee S."/>
            <person name="Bess C."/>
            <person name="Blankenburg K."/>
            <person name="Forbes L."/>
            <person name="Fu Q."/>
            <person name="Gubbala S."/>
            <person name="Hirani K."/>
            <person name="Jayaseelan J.C."/>
            <person name="Lara F."/>
            <person name="Munidasa M."/>
            <person name="Palculict T."/>
            <person name="Patil S."/>
            <person name="Pu L.-L."/>
            <person name="Saada N."/>
            <person name="Tang L."/>
            <person name="Weissenberger G."/>
            <person name="Zhu Y."/>
            <person name="Hemphill L."/>
            <person name="Shang Y."/>
            <person name="Youmans B."/>
            <person name="Ayvaz T."/>
            <person name="Ross M."/>
            <person name="Santibanez J."/>
            <person name="Aqrawi P."/>
            <person name="Gross S."/>
            <person name="Joshi V."/>
            <person name="Fowler G."/>
            <person name="Nazareth L."/>
            <person name="Reid J."/>
            <person name="Worley K."/>
            <person name="Petrosino J."/>
            <person name="Highlander S."/>
            <person name="Gibbs R."/>
        </authorList>
    </citation>
    <scope>NUCLEOTIDE SEQUENCE [LARGE SCALE GENOMIC DNA]</scope>
    <source>
        <strain evidence="3">ATCC 33269</strain>
    </source>
</reference>
<dbReference type="HOGENOM" id="CLU_069348_0_0_10"/>
<evidence type="ECO:0000256" key="2">
    <source>
        <dbReference type="ARBA" id="ARBA00022679"/>
    </source>
</evidence>
<dbReference type="EC" id="2.1.1.-" evidence="3"/>
<evidence type="ECO:0000256" key="1">
    <source>
        <dbReference type="ARBA" id="ARBA00022603"/>
    </source>
</evidence>
<keyword evidence="2 3" id="KW-0808">Transferase</keyword>
<evidence type="ECO:0000313" key="3">
    <source>
        <dbReference type="EMBL" id="EFZ37386.1"/>
    </source>
</evidence>
<name>E7RNU3_9BACT</name>
<dbReference type="InterPro" id="IPR029063">
    <property type="entry name" value="SAM-dependent_MTases_sf"/>
</dbReference>
<dbReference type="STRING" id="28134.SAMN05444288_0088"/>
<dbReference type="InterPro" id="IPR007213">
    <property type="entry name" value="Ppm1/Ppm2/Tcmp"/>
</dbReference>
<keyword evidence="4" id="KW-1185">Reference proteome</keyword>
<dbReference type="eggNOG" id="COG3315">
    <property type="taxonomic scope" value="Bacteria"/>
</dbReference>
<dbReference type="Proteomes" id="UP000005580">
    <property type="component" value="Unassembled WGS sequence"/>
</dbReference>
<organism evidence="3 4">
    <name type="scientific">Hoylesella oralis ATCC 33269</name>
    <dbReference type="NCBI Taxonomy" id="873533"/>
    <lineage>
        <taxon>Bacteria</taxon>
        <taxon>Pseudomonadati</taxon>
        <taxon>Bacteroidota</taxon>
        <taxon>Bacteroidia</taxon>
        <taxon>Bacteroidales</taxon>
        <taxon>Prevotellaceae</taxon>
        <taxon>Hoylesella</taxon>
    </lineage>
</organism>
<dbReference type="PANTHER" id="PTHR43619">
    <property type="entry name" value="S-ADENOSYL-L-METHIONINE-DEPENDENT METHYLTRANSFERASE YKTD-RELATED"/>
    <property type="match status" value="1"/>
</dbReference>
<protein>
    <submittedName>
        <fullName evidence="3">O-methyltransferase domain protein</fullName>
        <ecNumber evidence="3">2.1.1.-</ecNumber>
    </submittedName>
</protein>
<gene>
    <name evidence="3" type="primary">tcmP</name>
    <name evidence="3" type="ORF">HMPREF0663_10844</name>
</gene>
<dbReference type="Gene3D" id="3.40.50.150">
    <property type="entry name" value="Vaccinia Virus protein VP39"/>
    <property type="match status" value="1"/>
</dbReference>
<dbReference type="InterPro" id="IPR016874">
    <property type="entry name" value="TcmP-like"/>
</dbReference>
<dbReference type="PANTHER" id="PTHR43619:SF2">
    <property type="entry name" value="S-ADENOSYL-L-METHIONINE-DEPENDENT METHYLTRANSFERASES SUPERFAMILY PROTEIN"/>
    <property type="match status" value="1"/>
</dbReference>
<dbReference type="GO" id="GO:0008168">
    <property type="term" value="F:methyltransferase activity"/>
    <property type="evidence" value="ECO:0007669"/>
    <property type="project" value="UniProtKB-KW"/>
</dbReference>
<dbReference type="PIRSF" id="PIRSF028177">
    <property type="entry name" value="Polyketide_synth_Omtfrase_TcmP"/>
    <property type="match status" value="1"/>
</dbReference>
<comment type="caution">
    <text evidence="3">The sequence shown here is derived from an EMBL/GenBank/DDBJ whole genome shotgun (WGS) entry which is preliminary data.</text>
</comment>
<dbReference type="SUPFAM" id="SSF53335">
    <property type="entry name" value="S-adenosyl-L-methionine-dependent methyltransferases"/>
    <property type="match status" value="1"/>
</dbReference>
<dbReference type="AlphaFoldDB" id="E7RNU3"/>
<dbReference type="EMBL" id="AEPE02000003">
    <property type="protein sequence ID" value="EFZ37386.1"/>
    <property type="molecule type" value="Genomic_DNA"/>
</dbReference>
<dbReference type="GO" id="GO:0032259">
    <property type="term" value="P:methylation"/>
    <property type="evidence" value="ECO:0007669"/>
    <property type="project" value="UniProtKB-KW"/>
</dbReference>
<sequence length="271" mass="31822">MKEKIKFSGVVQETLLIPLYMRAIESKRKTDNILKDDYAEGLVDRIDYNFAKLKNAKMSYVGCVVRGRYYDDAVRSFILSHKNPVVVNVGCGLDTRYQRIVEHDRAVFYELDLPEVIELRRHLIPEQQGDTYLEGSLLDDDWMDELRTRHPDSEFLIVAEGVLMYFYERQVKRFVTRIAKRFAGGELCFDVCGPMMTKHGMRPDSLQDSPVEIRSGFADGREMEKWAPNIRLIEQKSYMSMFRSRWGLVAYTFGLFPRLCFRFSSMLRFRL</sequence>
<evidence type="ECO:0000313" key="4">
    <source>
        <dbReference type="Proteomes" id="UP000005580"/>
    </source>
</evidence>
<dbReference type="Pfam" id="PF04072">
    <property type="entry name" value="LCM"/>
    <property type="match status" value="1"/>
</dbReference>
<proteinExistence type="predicted"/>
<dbReference type="RefSeq" id="WP_004368061.1">
    <property type="nucleotide sequence ID" value="NZ_GL833116.1"/>
</dbReference>